<evidence type="ECO:0000313" key="3">
    <source>
        <dbReference type="Proteomes" id="UP001614264"/>
    </source>
</evidence>
<evidence type="ECO:0000313" key="2">
    <source>
        <dbReference type="EMBL" id="MFI7875338.1"/>
    </source>
</evidence>
<proteinExistence type="predicted"/>
<dbReference type="Gene3D" id="3.30.2010.10">
    <property type="entry name" value="Metalloproteases ('zincins'), catalytic domain"/>
    <property type="match status" value="1"/>
</dbReference>
<feature type="domain" description="YgjP-like metallopeptidase" evidence="1">
    <location>
        <begin position="32"/>
        <end position="236"/>
    </location>
</feature>
<keyword evidence="3" id="KW-1185">Reference proteome</keyword>
<name>A0ABW8BKN5_9ACTN</name>
<dbReference type="RefSeq" id="WP_399594706.1">
    <property type="nucleotide sequence ID" value="NZ_JBITPR010000060.1"/>
</dbReference>
<dbReference type="CDD" id="cd07344">
    <property type="entry name" value="M48_yhfN_like"/>
    <property type="match status" value="1"/>
</dbReference>
<sequence>MTGTVHPVQQAIAALPLPDEWEWEFVVRPRRRTLGIDIAPDGGVRFAVPPGADPRAVAAAVRARLPRLADEVRRRRSRPVGQIKELVDGTSFAYLGRRHRLLIVPEEDGRPPVRLYQGRLEMPHVTDQREGGRRIAAWYTECGRRWLALRMPSFAGVVGVSPSGLAVRDLGTRWGACGPDGTIVVHWAVLQLPPALVDLVLVHELCHLRTSGHGAEFRGRLRSALPDADERERHFAEEEPELWRGAVR</sequence>
<dbReference type="Pfam" id="PF01863">
    <property type="entry name" value="YgjP-like"/>
    <property type="match status" value="1"/>
</dbReference>
<dbReference type="Proteomes" id="UP001614264">
    <property type="component" value="Unassembled WGS sequence"/>
</dbReference>
<dbReference type="InterPro" id="IPR002725">
    <property type="entry name" value="YgjP-like_metallopeptidase"/>
</dbReference>
<dbReference type="InterPro" id="IPR053136">
    <property type="entry name" value="UTP_pyrophosphatase-like"/>
</dbReference>
<evidence type="ECO:0000259" key="1">
    <source>
        <dbReference type="Pfam" id="PF01863"/>
    </source>
</evidence>
<reference evidence="2 3" key="1">
    <citation type="submission" date="2024-07" db="EMBL/GenBank/DDBJ databases">
        <title>Whole genome sequencing of Prodigiosin pigment-producing Streptomyces salinarius isolated from rhizosphere soil of Arachis hypogaea.</title>
        <authorList>
            <person name="Vidhya A."/>
            <person name="Ramya S."/>
        </authorList>
    </citation>
    <scope>NUCLEOTIDE SEQUENCE [LARGE SCALE GENOMIC DNA]</scope>
    <source>
        <strain evidence="2 3">VRMG2420</strain>
    </source>
</reference>
<dbReference type="PANTHER" id="PTHR30399:SF1">
    <property type="entry name" value="UTP PYROPHOSPHATASE"/>
    <property type="match status" value="1"/>
</dbReference>
<comment type="caution">
    <text evidence="2">The sequence shown here is derived from an EMBL/GenBank/DDBJ whole genome shotgun (WGS) entry which is preliminary data.</text>
</comment>
<organism evidence="2 3">
    <name type="scientific">Streptomyces salinarius</name>
    <dbReference type="NCBI Taxonomy" id="2762598"/>
    <lineage>
        <taxon>Bacteria</taxon>
        <taxon>Bacillati</taxon>
        <taxon>Actinomycetota</taxon>
        <taxon>Actinomycetes</taxon>
        <taxon>Kitasatosporales</taxon>
        <taxon>Streptomycetaceae</taxon>
        <taxon>Streptomyces</taxon>
    </lineage>
</organism>
<protein>
    <submittedName>
        <fullName evidence="2">M48 family metallopeptidase</fullName>
    </submittedName>
</protein>
<dbReference type="EMBL" id="JBITPR010000060">
    <property type="protein sequence ID" value="MFI7875338.1"/>
    <property type="molecule type" value="Genomic_DNA"/>
</dbReference>
<accession>A0ABW8BKN5</accession>
<dbReference type="PANTHER" id="PTHR30399">
    <property type="entry name" value="UNCHARACTERIZED PROTEIN YGJP"/>
    <property type="match status" value="1"/>
</dbReference>
<gene>
    <name evidence="2" type="ORF">AB4829_32705</name>
</gene>